<dbReference type="PANTHER" id="PTHR24421">
    <property type="entry name" value="NITRATE/NITRITE SENSOR PROTEIN NARX-RELATED"/>
    <property type="match status" value="1"/>
</dbReference>
<dbReference type="GO" id="GO:0005524">
    <property type="term" value="F:ATP binding"/>
    <property type="evidence" value="ECO:0007669"/>
    <property type="project" value="UniProtKB-KW"/>
</dbReference>
<dbReference type="InterPro" id="IPR011712">
    <property type="entry name" value="Sig_transdc_His_kin_sub3_dim/P"/>
</dbReference>
<proteinExistence type="predicted"/>
<feature type="domain" description="Histidine kinase/HSP90-like ATPase" evidence="11">
    <location>
        <begin position="346"/>
        <end position="427"/>
    </location>
</feature>
<dbReference type="PATRIC" id="fig|1392007.3.peg.435"/>
<keyword evidence="5" id="KW-0547">Nucleotide-binding</keyword>
<evidence type="ECO:0000313" key="14">
    <source>
        <dbReference type="Proteomes" id="UP000018559"/>
    </source>
</evidence>
<dbReference type="Gene3D" id="3.30.565.10">
    <property type="entry name" value="Histidine kinase-like ATPase, C-terminal domain"/>
    <property type="match status" value="1"/>
</dbReference>
<feature type="transmembrane region" description="Helical" evidence="10">
    <location>
        <begin position="58"/>
        <end position="76"/>
    </location>
</feature>
<comment type="catalytic activity">
    <reaction evidence="1">
        <text>ATP + protein L-histidine = ADP + protein N-phospho-L-histidine.</text>
        <dbReference type="EC" id="2.7.13.3"/>
    </reaction>
</comment>
<dbReference type="PANTHER" id="PTHR24421:SF10">
    <property type="entry name" value="NITRATE_NITRITE SENSOR PROTEIN NARQ"/>
    <property type="match status" value="1"/>
</dbReference>
<keyword evidence="10" id="KW-0472">Membrane</keyword>
<name>V7HZD5_9LACO</name>
<evidence type="ECO:0000259" key="11">
    <source>
        <dbReference type="Pfam" id="PF02518"/>
    </source>
</evidence>
<feature type="transmembrane region" description="Helical" evidence="10">
    <location>
        <begin position="185"/>
        <end position="204"/>
    </location>
</feature>
<sequence>MGQLKRAHYTYWLLVVINFIAVMYNASLYLLISNYVARKNLSLQLLTKLNVVPGNINLMYWLAVLLYAFLICLICIRRNGGEKAELWLLLELVTIMGLFWTIKASYTGLIFLIFADIFFSTDNFYTIKNKYYWGIFIIVAGMILLLSNDRLLASVITLPSLDTYIGMLPLRLGILVTFIRNFLTTINIVIFAAALFTYVVYITNEQRNIEEELRMMDRANAELKSYIEVAERNAERRERIRISREIHDTLGHALTGISAGINAVLVLVDMDKESAKAQLRNLSEVVRQGIIDVRNSLNKMRPGALEELSLEDSLQEMIKRYSQISELQIKLTYDWQGIDLPKTTENVIFRIIEESITNSIRHGQAEKIWITLSQDEKYNYLEIVDNGRGSQEIKPGFGLTQMQERLAIIGGKVTYQGDHGFKTKVKFVK</sequence>
<feature type="domain" description="Signal transduction histidine kinase subgroup 3 dimerisation and phosphoacceptor" evidence="12">
    <location>
        <begin position="238"/>
        <end position="305"/>
    </location>
</feature>
<keyword evidence="3" id="KW-0597">Phosphoprotein</keyword>
<dbReference type="EC" id="2.7.13.3" evidence="2"/>
<organism evidence="13 14">
    <name type="scientific">Ligilactobacillus equi DPC 6820</name>
    <dbReference type="NCBI Taxonomy" id="1392007"/>
    <lineage>
        <taxon>Bacteria</taxon>
        <taxon>Bacillati</taxon>
        <taxon>Bacillota</taxon>
        <taxon>Bacilli</taxon>
        <taxon>Lactobacillales</taxon>
        <taxon>Lactobacillaceae</taxon>
        <taxon>Ligilactobacillus</taxon>
    </lineage>
</organism>
<comment type="caution">
    <text evidence="13">The sequence shown here is derived from an EMBL/GenBank/DDBJ whole genome shotgun (WGS) entry which is preliminary data.</text>
</comment>
<gene>
    <name evidence="13" type="ORF">LEQ_0669</name>
</gene>
<evidence type="ECO:0000256" key="4">
    <source>
        <dbReference type="ARBA" id="ARBA00022679"/>
    </source>
</evidence>
<keyword evidence="7" id="KW-0067">ATP-binding</keyword>
<accession>V7HZD5</accession>
<evidence type="ECO:0000256" key="5">
    <source>
        <dbReference type="ARBA" id="ARBA00022741"/>
    </source>
</evidence>
<keyword evidence="9" id="KW-0175">Coiled coil</keyword>
<evidence type="ECO:0000259" key="12">
    <source>
        <dbReference type="Pfam" id="PF07730"/>
    </source>
</evidence>
<keyword evidence="14" id="KW-1185">Reference proteome</keyword>
<dbReference type="EMBL" id="AWWH01000048">
    <property type="protein sequence ID" value="ETA74655.1"/>
    <property type="molecule type" value="Genomic_DNA"/>
</dbReference>
<dbReference type="AlphaFoldDB" id="V7HZD5"/>
<protein>
    <recommendedName>
        <fullName evidence="2">histidine kinase</fullName>
        <ecNumber evidence="2">2.7.13.3</ecNumber>
    </recommendedName>
</protein>
<evidence type="ECO:0000256" key="1">
    <source>
        <dbReference type="ARBA" id="ARBA00000085"/>
    </source>
</evidence>
<dbReference type="GO" id="GO:0000155">
    <property type="term" value="F:phosphorelay sensor kinase activity"/>
    <property type="evidence" value="ECO:0007669"/>
    <property type="project" value="InterPro"/>
</dbReference>
<evidence type="ECO:0000256" key="9">
    <source>
        <dbReference type="SAM" id="Coils"/>
    </source>
</evidence>
<reference evidence="13 14" key="1">
    <citation type="journal article" date="2014" name="Genome Announc.">
        <title>The Genome of the Predominant Equine Lactobacillus Species, Lactobacillus equi, Is Reflective of Its Lifestyle Adaptations to an Herbivorous Host.</title>
        <authorList>
            <person name="O'Donnell M.M."/>
            <person name="Harris H.M."/>
            <person name="O'Toole P.W."/>
            <person name="Ross R.P."/>
        </authorList>
    </citation>
    <scope>NUCLEOTIDE SEQUENCE [LARGE SCALE GENOMIC DNA]</scope>
    <source>
        <strain evidence="13 14">DPC 6820</strain>
    </source>
</reference>
<evidence type="ECO:0000256" key="2">
    <source>
        <dbReference type="ARBA" id="ARBA00012438"/>
    </source>
</evidence>
<evidence type="ECO:0000256" key="3">
    <source>
        <dbReference type="ARBA" id="ARBA00022553"/>
    </source>
</evidence>
<evidence type="ECO:0000256" key="8">
    <source>
        <dbReference type="ARBA" id="ARBA00023012"/>
    </source>
</evidence>
<dbReference type="CDD" id="cd16917">
    <property type="entry name" value="HATPase_UhpB-NarQ-NarX-like"/>
    <property type="match status" value="1"/>
</dbReference>
<dbReference type="SUPFAM" id="SSF55874">
    <property type="entry name" value="ATPase domain of HSP90 chaperone/DNA topoisomerase II/histidine kinase"/>
    <property type="match status" value="1"/>
</dbReference>
<keyword evidence="8" id="KW-0902">Two-component regulatory system</keyword>
<dbReference type="Pfam" id="PF02518">
    <property type="entry name" value="HATPase_c"/>
    <property type="match status" value="1"/>
</dbReference>
<evidence type="ECO:0000256" key="10">
    <source>
        <dbReference type="SAM" id="Phobius"/>
    </source>
</evidence>
<dbReference type="RefSeq" id="WP_023859038.1">
    <property type="nucleotide sequence ID" value="NZ_AWWH01000048.1"/>
</dbReference>
<keyword evidence="6 13" id="KW-0418">Kinase</keyword>
<dbReference type="Gene3D" id="1.20.5.1930">
    <property type="match status" value="1"/>
</dbReference>
<evidence type="ECO:0000256" key="6">
    <source>
        <dbReference type="ARBA" id="ARBA00022777"/>
    </source>
</evidence>
<keyword evidence="10" id="KW-1133">Transmembrane helix</keyword>
<feature type="transmembrane region" description="Helical" evidence="10">
    <location>
        <begin position="131"/>
        <end position="149"/>
    </location>
</feature>
<dbReference type="InterPro" id="IPR003594">
    <property type="entry name" value="HATPase_dom"/>
</dbReference>
<dbReference type="InterPro" id="IPR050482">
    <property type="entry name" value="Sensor_HK_TwoCompSys"/>
</dbReference>
<dbReference type="InterPro" id="IPR036890">
    <property type="entry name" value="HATPase_C_sf"/>
</dbReference>
<keyword evidence="10" id="KW-0812">Transmembrane</keyword>
<feature type="transmembrane region" description="Helical" evidence="10">
    <location>
        <begin position="12"/>
        <end position="32"/>
    </location>
</feature>
<dbReference type="GO" id="GO:0046983">
    <property type="term" value="F:protein dimerization activity"/>
    <property type="evidence" value="ECO:0007669"/>
    <property type="project" value="InterPro"/>
</dbReference>
<dbReference type="Proteomes" id="UP000018559">
    <property type="component" value="Unassembled WGS sequence"/>
</dbReference>
<feature type="transmembrane region" description="Helical" evidence="10">
    <location>
        <begin position="88"/>
        <end position="119"/>
    </location>
</feature>
<evidence type="ECO:0000313" key="13">
    <source>
        <dbReference type="EMBL" id="ETA74655.1"/>
    </source>
</evidence>
<keyword evidence="4" id="KW-0808">Transferase</keyword>
<feature type="coiled-coil region" evidence="9">
    <location>
        <begin position="202"/>
        <end position="229"/>
    </location>
</feature>
<dbReference type="GO" id="GO:0016020">
    <property type="term" value="C:membrane"/>
    <property type="evidence" value="ECO:0007669"/>
    <property type="project" value="InterPro"/>
</dbReference>
<evidence type="ECO:0000256" key="7">
    <source>
        <dbReference type="ARBA" id="ARBA00022840"/>
    </source>
</evidence>
<dbReference type="Pfam" id="PF07730">
    <property type="entry name" value="HisKA_3"/>
    <property type="match status" value="1"/>
</dbReference>